<dbReference type="Proteomes" id="UP000286415">
    <property type="component" value="Unassembled WGS sequence"/>
</dbReference>
<evidence type="ECO:0000313" key="1">
    <source>
        <dbReference type="EMBL" id="KAG5444398.1"/>
    </source>
</evidence>
<feature type="non-terminal residue" evidence="1">
    <location>
        <position position="1"/>
    </location>
</feature>
<evidence type="ECO:0000313" key="2">
    <source>
        <dbReference type="Proteomes" id="UP000286415"/>
    </source>
</evidence>
<name>A0A8T1M5Z8_CLOSI</name>
<dbReference type="AlphaFoldDB" id="A0A8T1M5Z8"/>
<protein>
    <submittedName>
        <fullName evidence="1">Uncharacterized protein</fullName>
    </submittedName>
</protein>
<reference evidence="1 2" key="1">
    <citation type="journal article" date="2018" name="Biotechnol. Adv.">
        <title>Improved genomic resources and new bioinformatic workflow for the carcinogenic parasite Clonorchis sinensis: Biotechnological implications.</title>
        <authorList>
            <person name="Wang D."/>
            <person name="Korhonen P.K."/>
            <person name="Gasser R.B."/>
            <person name="Young N.D."/>
        </authorList>
    </citation>
    <scope>NUCLEOTIDE SEQUENCE [LARGE SCALE GENOMIC DNA]</scope>
    <source>
        <strain evidence="1">Cs-k2</strain>
    </source>
</reference>
<proteinExistence type="predicted"/>
<comment type="caution">
    <text evidence="1">The sequence shown here is derived from an EMBL/GenBank/DDBJ whole genome shotgun (WGS) entry which is preliminary data.</text>
</comment>
<dbReference type="OrthoDB" id="6284965at2759"/>
<sequence length="189" mass="20904">VNQTNPAANESVQLKEKHRLIAHLEQQSHQINSELKRLQLEGFLTNAAIQAMRKQASNQVIEQSVYHQLGVPHSNKRPEDDCVLPVVCKQNDQHFSATHQAFAGSDPSATNTNKAPRRGCSAKCCATEQQDQIRQALHSGQAGYSNVNQELTELRSRQTLLADRIQSLQVVMGAILSISVLLPRVPAQI</sequence>
<reference evidence="1 2" key="2">
    <citation type="journal article" date="2021" name="Genomics">
        <title>High-quality reference genome for Clonorchis sinensis.</title>
        <authorList>
            <person name="Young N.D."/>
            <person name="Stroehlein A.J."/>
            <person name="Kinkar L."/>
            <person name="Wang T."/>
            <person name="Sohn W.M."/>
            <person name="Chang B.C.H."/>
            <person name="Kaur P."/>
            <person name="Weisz D."/>
            <person name="Dudchenko O."/>
            <person name="Aiden E.L."/>
            <person name="Korhonen P.K."/>
            <person name="Gasser R.B."/>
        </authorList>
    </citation>
    <scope>NUCLEOTIDE SEQUENCE [LARGE SCALE GENOMIC DNA]</scope>
    <source>
        <strain evidence="1">Cs-k2</strain>
    </source>
</reference>
<gene>
    <name evidence="1" type="ORF">CSKR_202998</name>
</gene>
<organism evidence="1 2">
    <name type="scientific">Clonorchis sinensis</name>
    <name type="common">Chinese liver fluke</name>
    <dbReference type="NCBI Taxonomy" id="79923"/>
    <lineage>
        <taxon>Eukaryota</taxon>
        <taxon>Metazoa</taxon>
        <taxon>Spiralia</taxon>
        <taxon>Lophotrochozoa</taxon>
        <taxon>Platyhelminthes</taxon>
        <taxon>Trematoda</taxon>
        <taxon>Digenea</taxon>
        <taxon>Opisthorchiida</taxon>
        <taxon>Opisthorchiata</taxon>
        <taxon>Opisthorchiidae</taxon>
        <taxon>Clonorchis</taxon>
    </lineage>
</organism>
<keyword evidence="2" id="KW-1185">Reference proteome</keyword>
<dbReference type="EMBL" id="NIRI02000056">
    <property type="protein sequence ID" value="KAG5444398.1"/>
    <property type="molecule type" value="Genomic_DNA"/>
</dbReference>
<accession>A0A8T1M5Z8</accession>